<reference evidence="2" key="1">
    <citation type="submission" date="2022-08" db="EMBL/GenBank/DDBJ databases">
        <title>Novel sulfate-reducing endosymbionts in the free-living metamonad Anaeramoeba.</title>
        <authorList>
            <person name="Jerlstrom-Hultqvist J."/>
            <person name="Cepicka I."/>
            <person name="Gallot-Lavallee L."/>
            <person name="Salas-Leiva D."/>
            <person name="Curtis B.A."/>
            <person name="Zahonova K."/>
            <person name="Pipaliya S."/>
            <person name="Dacks J."/>
            <person name="Roger A.J."/>
        </authorList>
    </citation>
    <scope>NUCLEOTIDE SEQUENCE</scope>
    <source>
        <strain evidence="2">Schooner1</strain>
    </source>
</reference>
<proteinExistence type="predicted"/>
<dbReference type="InterPro" id="IPR011333">
    <property type="entry name" value="SKP1/BTB/POZ_sf"/>
</dbReference>
<dbReference type="Proteomes" id="UP001150062">
    <property type="component" value="Unassembled WGS sequence"/>
</dbReference>
<keyword evidence="3" id="KW-1185">Reference proteome</keyword>
<evidence type="ECO:0008006" key="4">
    <source>
        <dbReference type="Google" id="ProtNLM"/>
    </source>
</evidence>
<comment type="caution">
    <text evidence="2">The sequence shown here is derived from an EMBL/GenBank/DDBJ whole genome shotgun (WGS) entry which is preliminary data.</text>
</comment>
<sequence length="419" mass="50559">MTLYLLHIKNQIPGGCSPSKIKTLWKISSDKALLERLARKEFYDTNRQLFFDMKIKTVEDYVYQWRDLDEGHTLPPPFFAQISPVEDGLCHNSKKKVETIPLDLFVFYSRLLNEKDNSQVFLIYDFKCLISKKQSAWSPFLLSKDLYVCPEFVQMRTKVEPEFIKEKFKDFSKQQIKSFKNWLIEGKPSKYQKKDRNNLKLIFKQLGVNNWEKLCIRSQLRELYKDEKSMDFIIKIQKEDDDDDDDDDEDDEDDDDDDDEQEEKKIEIKFHKWVLVARTGLFKEFFGTLQNEENVSDYSQRSEQFWIFFKKFLYTGVFDFLAIPKSQFEEFQDANQYYNLSEKCNWAKLCKIYQKLLDFDKKKIIRAWLHDDNQNPKYDNKEWSEIDSTHKKWIKSYWDLSKRRKQSVKSTTKKKIKKN</sequence>
<gene>
    <name evidence="2" type="ORF">M0813_14534</name>
</gene>
<dbReference type="EMBL" id="JAOAOG010000048">
    <property type="protein sequence ID" value="KAJ6252152.1"/>
    <property type="molecule type" value="Genomic_DNA"/>
</dbReference>
<evidence type="ECO:0000256" key="1">
    <source>
        <dbReference type="SAM" id="MobiDB-lite"/>
    </source>
</evidence>
<accession>A0ABQ8Z5H0</accession>
<dbReference type="Gene3D" id="3.30.710.10">
    <property type="entry name" value="Potassium Channel Kv1.1, Chain A"/>
    <property type="match status" value="1"/>
</dbReference>
<evidence type="ECO:0000313" key="3">
    <source>
        <dbReference type="Proteomes" id="UP001150062"/>
    </source>
</evidence>
<organism evidence="2 3">
    <name type="scientific">Anaeramoeba flamelloides</name>
    <dbReference type="NCBI Taxonomy" id="1746091"/>
    <lineage>
        <taxon>Eukaryota</taxon>
        <taxon>Metamonada</taxon>
        <taxon>Anaeramoebidae</taxon>
        <taxon>Anaeramoeba</taxon>
    </lineage>
</organism>
<protein>
    <recommendedName>
        <fullName evidence="4">BTB domain-containing protein</fullName>
    </recommendedName>
</protein>
<feature type="region of interest" description="Disordered" evidence="1">
    <location>
        <begin position="240"/>
        <end position="261"/>
    </location>
</feature>
<name>A0ABQ8Z5H0_9EUKA</name>
<evidence type="ECO:0000313" key="2">
    <source>
        <dbReference type="EMBL" id="KAJ6252152.1"/>
    </source>
</evidence>